<evidence type="ECO:0000259" key="1">
    <source>
        <dbReference type="Pfam" id="PF14529"/>
    </source>
</evidence>
<dbReference type="InterPro" id="IPR005135">
    <property type="entry name" value="Endo/exonuclease/phosphatase"/>
</dbReference>
<organism evidence="2 3">
    <name type="scientific">Portunus trituberculatus</name>
    <name type="common">Swimming crab</name>
    <name type="synonym">Neptunus trituberculatus</name>
    <dbReference type="NCBI Taxonomy" id="210409"/>
    <lineage>
        <taxon>Eukaryota</taxon>
        <taxon>Metazoa</taxon>
        <taxon>Ecdysozoa</taxon>
        <taxon>Arthropoda</taxon>
        <taxon>Crustacea</taxon>
        <taxon>Multicrustacea</taxon>
        <taxon>Malacostraca</taxon>
        <taxon>Eumalacostraca</taxon>
        <taxon>Eucarida</taxon>
        <taxon>Decapoda</taxon>
        <taxon>Pleocyemata</taxon>
        <taxon>Brachyura</taxon>
        <taxon>Eubrachyura</taxon>
        <taxon>Portunoidea</taxon>
        <taxon>Portunidae</taxon>
        <taxon>Portuninae</taxon>
        <taxon>Portunus</taxon>
    </lineage>
</organism>
<dbReference type="Gene3D" id="3.60.10.10">
    <property type="entry name" value="Endonuclease/exonuclease/phosphatase"/>
    <property type="match status" value="1"/>
</dbReference>
<keyword evidence="3" id="KW-1185">Reference proteome</keyword>
<name>A0A5B7GZ24_PORTR</name>
<feature type="domain" description="Endonuclease/exonuclease/phosphatase" evidence="1">
    <location>
        <begin position="20"/>
        <end position="111"/>
    </location>
</feature>
<dbReference type="Pfam" id="PF14529">
    <property type="entry name" value="Exo_endo_phos_2"/>
    <property type="match status" value="1"/>
</dbReference>
<evidence type="ECO:0000313" key="2">
    <source>
        <dbReference type="EMBL" id="MPC62849.1"/>
    </source>
</evidence>
<comment type="caution">
    <text evidence="2">The sequence shown here is derived from an EMBL/GenBank/DDBJ whole genome shotgun (WGS) entry which is preliminary data.</text>
</comment>
<evidence type="ECO:0000313" key="3">
    <source>
        <dbReference type="Proteomes" id="UP000324222"/>
    </source>
</evidence>
<sequence>METPTPASESRSGEGTINVLRSDCSLEISILGNFNDHHQLWLSSPFTDRPVELDLNFAILHDLKQLMQHPIRISNRFVDTPNILDLFLTSNPSTYAVILSYPLGSSDHNLISVSCHVSPISPQDYPKRRYFWRFTSANWGHLRRYYVDFLWYDYCFCVRDSSLCAKYITELIVYGMEAYIYHSFTST</sequence>
<accession>A0A5B7GZ24</accession>
<dbReference type="GO" id="GO:0003824">
    <property type="term" value="F:catalytic activity"/>
    <property type="evidence" value="ECO:0007669"/>
    <property type="project" value="InterPro"/>
</dbReference>
<protein>
    <recommendedName>
        <fullName evidence="1">Endonuclease/exonuclease/phosphatase domain-containing protein</fullName>
    </recommendedName>
</protein>
<dbReference type="Proteomes" id="UP000324222">
    <property type="component" value="Unassembled WGS sequence"/>
</dbReference>
<dbReference type="InterPro" id="IPR036691">
    <property type="entry name" value="Endo/exonu/phosph_ase_sf"/>
</dbReference>
<reference evidence="2 3" key="1">
    <citation type="submission" date="2019-05" db="EMBL/GenBank/DDBJ databases">
        <title>Another draft genome of Portunus trituberculatus and its Hox gene families provides insights of decapod evolution.</title>
        <authorList>
            <person name="Jeong J.-H."/>
            <person name="Song I."/>
            <person name="Kim S."/>
            <person name="Choi T."/>
            <person name="Kim D."/>
            <person name="Ryu S."/>
            <person name="Kim W."/>
        </authorList>
    </citation>
    <scope>NUCLEOTIDE SEQUENCE [LARGE SCALE GENOMIC DNA]</scope>
    <source>
        <tissue evidence="2">Muscle</tissue>
    </source>
</reference>
<proteinExistence type="predicted"/>
<gene>
    <name evidence="2" type="ORF">E2C01_056939</name>
</gene>
<dbReference type="AlphaFoldDB" id="A0A5B7GZ24"/>
<dbReference type="EMBL" id="VSRR010020120">
    <property type="protein sequence ID" value="MPC62849.1"/>
    <property type="molecule type" value="Genomic_DNA"/>
</dbReference>